<keyword evidence="2" id="KW-1185">Reference proteome</keyword>
<dbReference type="RefSeq" id="WP_344601359.1">
    <property type="nucleotide sequence ID" value="NZ_BAAAHE010000006.1"/>
</dbReference>
<dbReference type="EMBL" id="BAAAHE010000006">
    <property type="protein sequence ID" value="GAA0606511.1"/>
    <property type="molecule type" value="Genomic_DNA"/>
</dbReference>
<dbReference type="Gene3D" id="6.10.250.660">
    <property type="match status" value="1"/>
</dbReference>
<evidence type="ECO:0000313" key="2">
    <source>
        <dbReference type="Proteomes" id="UP001500957"/>
    </source>
</evidence>
<proteinExistence type="predicted"/>
<dbReference type="NCBIfam" id="TIGR03544">
    <property type="entry name" value="DivI1A_domain"/>
    <property type="match status" value="1"/>
</dbReference>
<gene>
    <name evidence="1" type="ORF">GCM10009547_05580</name>
</gene>
<reference evidence="2" key="1">
    <citation type="journal article" date="2019" name="Int. J. Syst. Evol. Microbiol.">
        <title>The Global Catalogue of Microorganisms (GCM) 10K type strain sequencing project: providing services to taxonomists for standard genome sequencing and annotation.</title>
        <authorList>
            <consortium name="The Broad Institute Genomics Platform"/>
            <consortium name="The Broad Institute Genome Sequencing Center for Infectious Disease"/>
            <person name="Wu L."/>
            <person name="Ma J."/>
        </authorList>
    </citation>
    <scope>NUCLEOTIDE SEQUENCE [LARGE SCALE GENOMIC DNA]</scope>
    <source>
        <strain evidence="2">JCM 10671</strain>
    </source>
</reference>
<evidence type="ECO:0000313" key="1">
    <source>
        <dbReference type="EMBL" id="GAA0606511.1"/>
    </source>
</evidence>
<evidence type="ECO:0008006" key="3">
    <source>
        <dbReference type="Google" id="ProtNLM"/>
    </source>
</evidence>
<dbReference type="Proteomes" id="UP001500957">
    <property type="component" value="Unassembled WGS sequence"/>
</dbReference>
<comment type="caution">
    <text evidence="1">The sequence shown here is derived from an EMBL/GenBank/DDBJ whole genome shotgun (WGS) entry which is preliminary data.</text>
</comment>
<protein>
    <recommendedName>
        <fullName evidence="3">DivIVA domain-containing protein</fullName>
    </recommendedName>
</protein>
<sequence>MFWLMVVVVAVVVFGTAAVAAGVGGTLGSVAPTPQPLADVEGPVTSTDLAEIRFPVVVRGYRMDAVDAVLDRLADEIATRDARIRELEAVQAGNAAESREIAEPRPES</sequence>
<dbReference type="InterPro" id="IPR019933">
    <property type="entry name" value="DivIVA_domain"/>
</dbReference>
<organism evidence="1 2">
    <name type="scientific">Sporichthya brevicatena</name>
    <dbReference type="NCBI Taxonomy" id="171442"/>
    <lineage>
        <taxon>Bacteria</taxon>
        <taxon>Bacillati</taxon>
        <taxon>Actinomycetota</taxon>
        <taxon>Actinomycetes</taxon>
        <taxon>Sporichthyales</taxon>
        <taxon>Sporichthyaceae</taxon>
        <taxon>Sporichthya</taxon>
    </lineage>
</organism>
<accession>A0ABP3RA72</accession>
<name>A0ABP3RA72_9ACTN</name>